<protein>
    <submittedName>
        <fullName evidence="1">Uncharacterized protein</fullName>
    </submittedName>
</protein>
<gene>
    <name evidence="1" type="ORF">Scep_022085</name>
</gene>
<evidence type="ECO:0000313" key="2">
    <source>
        <dbReference type="Proteomes" id="UP001419268"/>
    </source>
</evidence>
<evidence type="ECO:0000313" key="1">
    <source>
        <dbReference type="EMBL" id="KAK9105241.1"/>
    </source>
</evidence>
<proteinExistence type="predicted"/>
<reference evidence="1 2" key="1">
    <citation type="submission" date="2024-01" db="EMBL/GenBank/DDBJ databases">
        <title>Genome assemblies of Stephania.</title>
        <authorList>
            <person name="Yang L."/>
        </authorList>
    </citation>
    <scope>NUCLEOTIDE SEQUENCE [LARGE SCALE GENOMIC DNA]</scope>
    <source>
        <strain evidence="1">JXDWG</strain>
        <tissue evidence="1">Leaf</tissue>
    </source>
</reference>
<keyword evidence="2" id="KW-1185">Reference proteome</keyword>
<sequence length="56" mass="6369">MVLAATKERESFPTACDLLSSIYSTFGMDWNIVELSVGLETEEVLSRFFYEISRVS</sequence>
<organism evidence="1 2">
    <name type="scientific">Stephania cephalantha</name>
    <dbReference type="NCBI Taxonomy" id="152367"/>
    <lineage>
        <taxon>Eukaryota</taxon>
        <taxon>Viridiplantae</taxon>
        <taxon>Streptophyta</taxon>
        <taxon>Embryophyta</taxon>
        <taxon>Tracheophyta</taxon>
        <taxon>Spermatophyta</taxon>
        <taxon>Magnoliopsida</taxon>
        <taxon>Ranunculales</taxon>
        <taxon>Menispermaceae</taxon>
        <taxon>Menispermoideae</taxon>
        <taxon>Cissampelideae</taxon>
        <taxon>Stephania</taxon>
    </lineage>
</organism>
<dbReference type="AlphaFoldDB" id="A0AAP0I1W6"/>
<name>A0AAP0I1W6_9MAGN</name>
<dbReference type="Proteomes" id="UP001419268">
    <property type="component" value="Unassembled WGS sequence"/>
</dbReference>
<dbReference type="EMBL" id="JBBNAG010000009">
    <property type="protein sequence ID" value="KAK9105241.1"/>
    <property type="molecule type" value="Genomic_DNA"/>
</dbReference>
<accession>A0AAP0I1W6</accession>
<comment type="caution">
    <text evidence="1">The sequence shown here is derived from an EMBL/GenBank/DDBJ whole genome shotgun (WGS) entry which is preliminary data.</text>
</comment>